<feature type="transmembrane region" description="Helical" evidence="1">
    <location>
        <begin position="6"/>
        <end position="36"/>
    </location>
</feature>
<dbReference type="EMBL" id="OX458333">
    <property type="protein sequence ID" value="CAI8776749.1"/>
    <property type="molecule type" value="Genomic_DNA"/>
</dbReference>
<sequence length="63" mass="7370">MYLGAIVMGIGAALIAGTWLMWLVPLALFLLQNFVIIPFEERSMRHTFGEEYEAYCARVRRWF</sequence>
<evidence type="ECO:0000313" key="2">
    <source>
        <dbReference type="EMBL" id="CAI8776749.1"/>
    </source>
</evidence>
<proteinExistence type="predicted"/>
<keyword evidence="1" id="KW-1133">Transmembrane helix</keyword>
<reference evidence="2 3" key="1">
    <citation type="submission" date="2023-03" db="EMBL/GenBank/DDBJ databases">
        <authorList>
            <person name="Pearce D."/>
        </authorList>
    </citation>
    <scope>NUCLEOTIDE SEQUENCE [LARGE SCALE GENOMIC DNA]</scope>
    <source>
        <strain evidence="2">Msz</strain>
    </source>
</reference>
<gene>
    <name evidence="2" type="ORF">MSZNOR_1139</name>
</gene>
<evidence type="ECO:0000256" key="1">
    <source>
        <dbReference type="SAM" id="Phobius"/>
    </source>
</evidence>
<dbReference type="Gene3D" id="1.20.120.1630">
    <property type="match status" value="1"/>
</dbReference>
<keyword evidence="1" id="KW-0472">Membrane</keyword>
<accession>A0ABN8X1P0</accession>
<keyword evidence="3" id="KW-1185">Reference proteome</keyword>
<keyword evidence="1" id="KW-0812">Transmembrane</keyword>
<protein>
    <recommendedName>
        <fullName evidence="4">Isoprenylcysteine carboxyl methyltransferase</fullName>
    </recommendedName>
</protein>
<evidence type="ECO:0008006" key="4">
    <source>
        <dbReference type="Google" id="ProtNLM"/>
    </source>
</evidence>
<evidence type="ECO:0000313" key="3">
    <source>
        <dbReference type="Proteomes" id="UP001162030"/>
    </source>
</evidence>
<name>A0ABN8X1P0_9GAMM</name>
<organism evidence="2 3">
    <name type="scientific">Methylocaldum szegediense</name>
    <dbReference type="NCBI Taxonomy" id="73780"/>
    <lineage>
        <taxon>Bacteria</taxon>
        <taxon>Pseudomonadati</taxon>
        <taxon>Pseudomonadota</taxon>
        <taxon>Gammaproteobacteria</taxon>
        <taxon>Methylococcales</taxon>
        <taxon>Methylococcaceae</taxon>
        <taxon>Methylocaldum</taxon>
    </lineage>
</organism>
<dbReference type="Proteomes" id="UP001162030">
    <property type="component" value="Chromosome"/>
</dbReference>